<evidence type="ECO:0000259" key="6">
    <source>
        <dbReference type="Pfam" id="PF02737"/>
    </source>
</evidence>
<dbReference type="InterPro" id="IPR008927">
    <property type="entry name" value="6-PGluconate_DH-like_C_sf"/>
</dbReference>
<dbReference type="Pfam" id="PF00725">
    <property type="entry name" value="3HCDH"/>
    <property type="match status" value="1"/>
</dbReference>
<comment type="caution">
    <text evidence="7">The sequence shown here is derived from an EMBL/GenBank/DDBJ whole genome shotgun (WGS) entry which is preliminary data.</text>
</comment>
<dbReference type="AlphaFoldDB" id="A0A6N8KU14"/>
<dbReference type="InterPro" id="IPR013328">
    <property type="entry name" value="6PGD_dom2"/>
</dbReference>
<evidence type="ECO:0000259" key="5">
    <source>
        <dbReference type="Pfam" id="PF00725"/>
    </source>
</evidence>
<dbReference type="RefSeq" id="WP_160367220.1">
    <property type="nucleotide sequence ID" value="NZ_WSQA01000001.1"/>
</dbReference>
<keyword evidence="8" id="KW-1185">Reference proteome</keyword>
<dbReference type="SUPFAM" id="SSF51735">
    <property type="entry name" value="NAD(P)-binding Rossmann-fold domains"/>
    <property type="match status" value="1"/>
</dbReference>
<dbReference type="Gene3D" id="3.40.50.720">
    <property type="entry name" value="NAD(P)-binding Rossmann-like Domain"/>
    <property type="match status" value="1"/>
</dbReference>
<dbReference type="GO" id="GO:0006635">
    <property type="term" value="P:fatty acid beta-oxidation"/>
    <property type="evidence" value="ECO:0007669"/>
    <property type="project" value="TreeGrafter"/>
</dbReference>
<feature type="binding site" evidence="4">
    <location>
        <position position="71"/>
    </location>
    <ligand>
        <name>NAD(+)</name>
        <dbReference type="ChEBI" id="CHEBI:57540"/>
    </ligand>
</feature>
<evidence type="ECO:0000256" key="2">
    <source>
        <dbReference type="ARBA" id="ARBA00023002"/>
    </source>
</evidence>
<dbReference type="PANTHER" id="PTHR48075">
    <property type="entry name" value="3-HYDROXYACYL-COA DEHYDROGENASE FAMILY PROTEIN"/>
    <property type="match status" value="1"/>
</dbReference>
<dbReference type="PROSITE" id="PS00067">
    <property type="entry name" value="3HCDH"/>
    <property type="match status" value="1"/>
</dbReference>
<dbReference type="OrthoDB" id="9771883at2"/>
<dbReference type="InterPro" id="IPR006180">
    <property type="entry name" value="3-OHacyl-CoA_DH_CS"/>
</dbReference>
<evidence type="ECO:0000313" key="8">
    <source>
        <dbReference type="Proteomes" id="UP000435036"/>
    </source>
</evidence>
<feature type="binding site" evidence="4">
    <location>
        <position position="122"/>
    </location>
    <ligand>
        <name>NAD(+)</name>
        <dbReference type="ChEBI" id="CHEBI:57540"/>
    </ligand>
</feature>
<comment type="similarity">
    <text evidence="1">Belongs to the 3-hydroxyacyl-CoA dehydrogenase family.</text>
</comment>
<dbReference type="PANTHER" id="PTHR48075:SF5">
    <property type="entry name" value="3-HYDROXYBUTYRYL-COA DEHYDROGENASE"/>
    <property type="match status" value="1"/>
</dbReference>
<feature type="binding site" evidence="4">
    <location>
        <position position="98"/>
    </location>
    <ligand>
        <name>NAD(+)</name>
        <dbReference type="ChEBI" id="CHEBI:57540"/>
    </ligand>
</feature>
<dbReference type="InterPro" id="IPR036291">
    <property type="entry name" value="NAD(P)-bd_dom_sf"/>
</dbReference>
<organism evidence="7 8">
    <name type="scientific">Sphingobacterium humi</name>
    <dbReference type="NCBI Taxonomy" id="1796905"/>
    <lineage>
        <taxon>Bacteria</taxon>
        <taxon>Pseudomonadati</taxon>
        <taxon>Bacteroidota</taxon>
        <taxon>Sphingobacteriia</taxon>
        <taxon>Sphingobacteriales</taxon>
        <taxon>Sphingobacteriaceae</taxon>
        <taxon>Sphingobacterium</taxon>
    </lineage>
</organism>
<feature type="binding site" evidence="4">
    <location>
        <begin position="7"/>
        <end position="12"/>
    </location>
    <ligand>
        <name>NAD(+)</name>
        <dbReference type="ChEBI" id="CHEBI:57540"/>
    </ligand>
</feature>
<feature type="binding site" evidence="4">
    <location>
        <position position="30"/>
    </location>
    <ligand>
        <name>NAD(+)</name>
        <dbReference type="ChEBI" id="CHEBI:57540"/>
    </ligand>
</feature>
<dbReference type="SUPFAM" id="SSF48179">
    <property type="entry name" value="6-phosphogluconate dehydrogenase C-terminal domain-like"/>
    <property type="match status" value="1"/>
</dbReference>
<dbReference type="InterPro" id="IPR022694">
    <property type="entry name" value="3-OHacyl-CoA_DH"/>
</dbReference>
<dbReference type="InterPro" id="IPR006176">
    <property type="entry name" value="3-OHacyl-CoA_DH_NAD-bd"/>
</dbReference>
<keyword evidence="4" id="KW-0520">NAD</keyword>
<dbReference type="PIRSF" id="PIRSF000105">
    <property type="entry name" value="HCDH"/>
    <property type="match status" value="1"/>
</dbReference>
<evidence type="ECO:0000256" key="3">
    <source>
        <dbReference type="PIRSR" id="PIRSR000105-1"/>
    </source>
</evidence>
<sequence length="286" mass="31427">MKITVLGAGTMGKQIALLFAQHQIPTVLYDNQASTLARIKEEQQDCLHLQVENNLIAAVREADLIIESVFEDVAVKLALYEELLPHVQAHALLASNTSSLGYQALSVHPAIEQRLFFMHFFNPADVIPLVEIYAPTHIPYSALKEVLQLLEHCGKVPVRLKKDVPGFIANRLQVAILREALALLQSEVAEAADIDVAMKYGLGIRWACAGPFEISDFGGLDIWKNVFNQLAPKLAVDQNGASLLAAKVARGELGLKSGSGFYQYPFPEESLATYRARLASLARLKL</sequence>
<dbReference type="Pfam" id="PF02737">
    <property type="entry name" value="3HCDH_N"/>
    <property type="match status" value="1"/>
</dbReference>
<reference evidence="7 8" key="1">
    <citation type="submission" date="2019-12" db="EMBL/GenBank/DDBJ databases">
        <authorList>
            <person name="Dong K."/>
        </authorList>
    </citation>
    <scope>NUCLEOTIDE SEQUENCE [LARGE SCALE GENOMIC DNA]</scope>
    <source>
        <strain evidence="7 8">JCM 31225</strain>
    </source>
</reference>
<gene>
    <name evidence="7" type="ORF">GQF63_00945</name>
</gene>
<accession>A0A6N8KU14</accession>
<feature type="binding site" evidence="4">
    <location>
        <position position="76"/>
    </location>
    <ligand>
        <name>NAD(+)</name>
        <dbReference type="ChEBI" id="CHEBI:57540"/>
    </ligand>
</feature>
<dbReference type="Proteomes" id="UP000435036">
    <property type="component" value="Unassembled WGS sequence"/>
</dbReference>
<feature type="domain" description="3-hydroxyacyl-CoA dehydrogenase NAD binding" evidence="6">
    <location>
        <begin position="2"/>
        <end position="163"/>
    </location>
</feature>
<dbReference type="EMBL" id="WSQA01000001">
    <property type="protein sequence ID" value="MVZ60577.1"/>
    <property type="molecule type" value="Genomic_DNA"/>
</dbReference>
<name>A0A6N8KU14_9SPHI</name>
<dbReference type="Gene3D" id="1.10.1040.10">
    <property type="entry name" value="N-(1-d-carboxylethyl)-l-norvaline Dehydrogenase, domain 2"/>
    <property type="match status" value="1"/>
</dbReference>
<feature type="domain" description="3-hydroxyacyl-CoA dehydrogenase C-terminal" evidence="5">
    <location>
        <begin position="166"/>
        <end position="264"/>
    </location>
</feature>
<keyword evidence="2" id="KW-0560">Oxidoreductase</keyword>
<dbReference type="GO" id="GO:0070403">
    <property type="term" value="F:NAD+ binding"/>
    <property type="evidence" value="ECO:0007669"/>
    <property type="project" value="InterPro"/>
</dbReference>
<evidence type="ECO:0000256" key="1">
    <source>
        <dbReference type="ARBA" id="ARBA00009463"/>
    </source>
</evidence>
<dbReference type="GO" id="GO:0008691">
    <property type="term" value="F:3-hydroxybutyryl-CoA dehydrogenase activity"/>
    <property type="evidence" value="ECO:0007669"/>
    <property type="project" value="TreeGrafter"/>
</dbReference>
<dbReference type="InterPro" id="IPR006108">
    <property type="entry name" value="3HC_DH_C"/>
</dbReference>
<evidence type="ECO:0000313" key="7">
    <source>
        <dbReference type="EMBL" id="MVZ60577.1"/>
    </source>
</evidence>
<feature type="site" description="Important for catalytic activity" evidence="3">
    <location>
        <position position="119"/>
    </location>
</feature>
<proteinExistence type="inferred from homology"/>
<evidence type="ECO:0000256" key="4">
    <source>
        <dbReference type="PIRSR" id="PIRSR000105-2"/>
    </source>
</evidence>
<protein>
    <submittedName>
        <fullName evidence="7">3-hydroxyacyl-CoA dehydrogenase family protein</fullName>
    </submittedName>
</protein>
<feature type="binding site" evidence="4">
    <location>
        <position position="256"/>
    </location>
    <ligand>
        <name>NAD(+)</name>
        <dbReference type="ChEBI" id="CHEBI:57540"/>
    </ligand>
</feature>